<name>A0A9W5RB88_BACCE</name>
<gene>
    <name evidence="1" type="ORF">IKC_05119</name>
</gene>
<comment type="caution">
    <text evidence="1">The sequence shown here is derived from an EMBL/GenBank/DDBJ whole genome shotgun (WGS) entry which is preliminary data.</text>
</comment>
<accession>A0A9W5RB88</accession>
<evidence type="ECO:0000313" key="2">
    <source>
        <dbReference type="Proteomes" id="UP000014028"/>
    </source>
</evidence>
<dbReference type="Proteomes" id="UP000014028">
    <property type="component" value="Unassembled WGS sequence"/>
</dbReference>
<proteinExistence type="predicted"/>
<sequence>MFYNVPLIRSLRQQKGVSVTTMSQLLGYVEGDETYYHFEREKAAIPITRSGLIVHILGCQIFELFILEKCKRLNLKSSKPKKRKYKGAYKGEIHFERAI</sequence>
<protein>
    <submittedName>
        <fullName evidence="1">Uncharacterized protein</fullName>
    </submittedName>
</protein>
<evidence type="ECO:0000313" key="1">
    <source>
        <dbReference type="EMBL" id="EOQ18618.1"/>
    </source>
</evidence>
<organism evidence="1 2">
    <name type="scientific">Bacillus cereus VD184</name>
    <dbReference type="NCBI Taxonomy" id="1053242"/>
    <lineage>
        <taxon>Bacteria</taxon>
        <taxon>Bacillati</taxon>
        <taxon>Bacillota</taxon>
        <taxon>Bacilli</taxon>
        <taxon>Bacillales</taxon>
        <taxon>Bacillaceae</taxon>
        <taxon>Bacillus</taxon>
        <taxon>Bacillus cereus group</taxon>
    </lineage>
</organism>
<dbReference type="RefSeq" id="WP_016121843.1">
    <property type="nucleotide sequence ID" value="NZ_KB976822.1"/>
</dbReference>
<reference evidence="1 2" key="1">
    <citation type="submission" date="2012-12" db="EMBL/GenBank/DDBJ databases">
        <title>The Genome Sequence of Bacillus cereus VD184.</title>
        <authorList>
            <consortium name="The Broad Institute Genome Sequencing Platform"/>
            <consortium name="The Broad Institute Genome Sequencing Center for Infectious Disease"/>
            <person name="Feldgarden M."/>
            <person name="Van der Auwera G.A."/>
            <person name="Mahillon J."/>
            <person name="Duprez V."/>
            <person name="Timmery S."/>
            <person name="Mattelet C."/>
            <person name="Dierick K."/>
            <person name="Sun M."/>
            <person name="Yu Z."/>
            <person name="Zhu L."/>
            <person name="Hu X."/>
            <person name="Shank E.B."/>
            <person name="Swiecicka I."/>
            <person name="Hansen B.M."/>
            <person name="Andrup L."/>
            <person name="Walker B."/>
            <person name="Young S.K."/>
            <person name="Zeng Q."/>
            <person name="Gargeya S."/>
            <person name="Fitzgerald M."/>
            <person name="Haas B."/>
            <person name="Abouelleil A."/>
            <person name="Alvarado L."/>
            <person name="Arachchi H.M."/>
            <person name="Berlin A.M."/>
            <person name="Chapman S.B."/>
            <person name="Dewar J."/>
            <person name="Goldberg J."/>
            <person name="Griggs A."/>
            <person name="Gujja S."/>
            <person name="Hansen M."/>
            <person name="Howarth C."/>
            <person name="Imamovic A."/>
            <person name="Larimer J."/>
            <person name="McCowan C."/>
            <person name="Murphy C."/>
            <person name="Neiman D."/>
            <person name="Pearson M."/>
            <person name="Priest M."/>
            <person name="Roberts A."/>
            <person name="Saif S."/>
            <person name="Shea T."/>
            <person name="Sisk P."/>
            <person name="Sykes S."/>
            <person name="Wortman J."/>
            <person name="Nusbaum C."/>
            <person name="Birren B."/>
        </authorList>
    </citation>
    <scope>NUCLEOTIDE SEQUENCE [LARGE SCALE GENOMIC DNA]</scope>
    <source>
        <strain evidence="1 2">VD184</strain>
    </source>
</reference>
<dbReference type="AlphaFoldDB" id="A0A9W5RB88"/>
<dbReference type="EMBL" id="AHFK01000022">
    <property type="protein sequence ID" value="EOQ18618.1"/>
    <property type="molecule type" value="Genomic_DNA"/>
</dbReference>